<accession>A0ACC1YI36</accession>
<dbReference type="EMBL" id="CM051396">
    <property type="protein sequence ID" value="KAJ4723456.1"/>
    <property type="molecule type" value="Genomic_DNA"/>
</dbReference>
<sequence length="107" mass="12845">MVRARKEPHISKIIWRDAHAKEILEVIMLISQWIKQPIEEKSVFDLIESCFREDGYVNDRWDPTDEDPYFAEDWDRSVLNPRKIEILQVYQEEKENSADFQSTLVSF</sequence>
<evidence type="ECO:0000313" key="1">
    <source>
        <dbReference type="EMBL" id="KAJ4723456.1"/>
    </source>
</evidence>
<dbReference type="Proteomes" id="UP001164539">
    <property type="component" value="Chromosome 3"/>
</dbReference>
<comment type="caution">
    <text evidence="1">The sequence shown here is derived from an EMBL/GenBank/DDBJ whole genome shotgun (WGS) entry which is preliminary data.</text>
</comment>
<organism evidence="1 2">
    <name type="scientific">Melia azedarach</name>
    <name type="common">Chinaberry tree</name>
    <dbReference type="NCBI Taxonomy" id="155640"/>
    <lineage>
        <taxon>Eukaryota</taxon>
        <taxon>Viridiplantae</taxon>
        <taxon>Streptophyta</taxon>
        <taxon>Embryophyta</taxon>
        <taxon>Tracheophyta</taxon>
        <taxon>Spermatophyta</taxon>
        <taxon>Magnoliopsida</taxon>
        <taxon>eudicotyledons</taxon>
        <taxon>Gunneridae</taxon>
        <taxon>Pentapetalae</taxon>
        <taxon>rosids</taxon>
        <taxon>malvids</taxon>
        <taxon>Sapindales</taxon>
        <taxon>Meliaceae</taxon>
        <taxon>Melia</taxon>
    </lineage>
</organism>
<keyword evidence="2" id="KW-1185">Reference proteome</keyword>
<evidence type="ECO:0000313" key="2">
    <source>
        <dbReference type="Proteomes" id="UP001164539"/>
    </source>
</evidence>
<proteinExistence type="predicted"/>
<name>A0ACC1YI36_MELAZ</name>
<gene>
    <name evidence="1" type="ORF">OWV82_006829</name>
</gene>
<protein>
    <submittedName>
        <fullName evidence="1">Uncharacterized protein</fullName>
    </submittedName>
</protein>
<reference evidence="1 2" key="1">
    <citation type="journal article" date="2023" name="Science">
        <title>Complex scaffold remodeling in plant triterpene biosynthesis.</title>
        <authorList>
            <person name="De La Pena R."/>
            <person name="Hodgson H."/>
            <person name="Liu J.C."/>
            <person name="Stephenson M.J."/>
            <person name="Martin A.C."/>
            <person name="Owen C."/>
            <person name="Harkess A."/>
            <person name="Leebens-Mack J."/>
            <person name="Jimenez L.E."/>
            <person name="Osbourn A."/>
            <person name="Sattely E.S."/>
        </authorList>
    </citation>
    <scope>NUCLEOTIDE SEQUENCE [LARGE SCALE GENOMIC DNA]</scope>
    <source>
        <strain evidence="2">cv. JPN11</strain>
        <tissue evidence="1">Leaf</tissue>
    </source>
</reference>